<sequence length="68" mass="7376">MDSSGSLLDLNAEVKNPRRGRRQKFPPFAEVGEFPLVGPLSSIGVDEVATGERSIIFPMTLSLGFKVL</sequence>
<organism evidence="2 3">
    <name type="scientific">Brassica carinata</name>
    <name type="common">Ethiopian mustard</name>
    <name type="synonym">Abyssinian cabbage</name>
    <dbReference type="NCBI Taxonomy" id="52824"/>
    <lineage>
        <taxon>Eukaryota</taxon>
        <taxon>Viridiplantae</taxon>
        <taxon>Streptophyta</taxon>
        <taxon>Embryophyta</taxon>
        <taxon>Tracheophyta</taxon>
        <taxon>Spermatophyta</taxon>
        <taxon>Magnoliopsida</taxon>
        <taxon>eudicotyledons</taxon>
        <taxon>Gunneridae</taxon>
        <taxon>Pentapetalae</taxon>
        <taxon>rosids</taxon>
        <taxon>malvids</taxon>
        <taxon>Brassicales</taxon>
        <taxon>Brassicaceae</taxon>
        <taxon>Brassiceae</taxon>
        <taxon>Brassica</taxon>
    </lineage>
</organism>
<evidence type="ECO:0000256" key="1">
    <source>
        <dbReference type="SAM" id="MobiDB-lite"/>
    </source>
</evidence>
<feature type="region of interest" description="Disordered" evidence="1">
    <location>
        <begin position="1"/>
        <end position="25"/>
    </location>
</feature>
<protein>
    <submittedName>
        <fullName evidence="2">Uncharacterized protein</fullName>
    </submittedName>
</protein>
<dbReference type="AlphaFoldDB" id="A0A8X7RCS0"/>
<evidence type="ECO:0000313" key="2">
    <source>
        <dbReference type="EMBL" id="KAG2282804.1"/>
    </source>
</evidence>
<proteinExistence type="predicted"/>
<reference evidence="2 3" key="1">
    <citation type="submission" date="2020-02" db="EMBL/GenBank/DDBJ databases">
        <authorList>
            <person name="Ma Q."/>
            <person name="Huang Y."/>
            <person name="Song X."/>
            <person name="Pei D."/>
        </authorList>
    </citation>
    <scope>NUCLEOTIDE SEQUENCE [LARGE SCALE GENOMIC DNA]</scope>
    <source>
        <strain evidence="2">Sxm20200214</strain>
        <tissue evidence="2">Leaf</tissue>
    </source>
</reference>
<keyword evidence="3" id="KW-1185">Reference proteome</keyword>
<evidence type="ECO:0000313" key="3">
    <source>
        <dbReference type="Proteomes" id="UP000886595"/>
    </source>
</evidence>
<dbReference type="EMBL" id="JAAMPC010000011">
    <property type="protein sequence ID" value="KAG2282804.1"/>
    <property type="molecule type" value="Genomic_DNA"/>
</dbReference>
<gene>
    <name evidence="2" type="ORF">Bca52824_054024</name>
</gene>
<accession>A0A8X7RCS0</accession>
<name>A0A8X7RCS0_BRACI</name>
<dbReference type="Proteomes" id="UP000886595">
    <property type="component" value="Unassembled WGS sequence"/>
</dbReference>
<comment type="caution">
    <text evidence="2">The sequence shown here is derived from an EMBL/GenBank/DDBJ whole genome shotgun (WGS) entry which is preliminary data.</text>
</comment>